<proteinExistence type="predicted"/>
<reference evidence="2" key="1">
    <citation type="submission" date="2022-11" db="UniProtKB">
        <authorList>
            <consortium name="WormBaseParasite"/>
        </authorList>
    </citation>
    <scope>IDENTIFICATION</scope>
</reference>
<sequence length="75" mass="8312">MSDGVKYGLTGIGVLVFLLIVGSGIYGIYTWQKSKKNPKPAPSTTVIKDEKPNEKIEITTKLLEKKPERCEESSK</sequence>
<protein>
    <submittedName>
        <fullName evidence="2">ATP synthase F0 subunit 8</fullName>
    </submittedName>
</protein>
<accession>A0AC34G4M1</accession>
<dbReference type="WBParaSite" id="ES5_v2.g24449.t1">
    <property type="protein sequence ID" value="ES5_v2.g24449.t1"/>
    <property type="gene ID" value="ES5_v2.g24449"/>
</dbReference>
<dbReference type="Proteomes" id="UP000887579">
    <property type="component" value="Unplaced"/>
</dbReference>
<evidence type="ECO:0000313" key="1">
    <source>
        <dbReference type="Proteomes" id="UP000887579"/>
    </source>
</evidence>
<name>A0AC34G4M1_9BILA</name>
<organism evidence="1 2">
    <name type="scientific">Panagrolaimus sp. ES5</name>
    <dbReference type="NCBI Taxonomy" id="591445"/>
    <lineage>
        <taxon>Eukaryota</taxon>
        <taxon>Metazoa</taxon>
        <taxon>Ecdysozoa</taxon>
        <taxon>Nematoda</taxon>
        <taxon>Chromadorea</taxon>
        <taxon>Rhabditida</taxon>
        <taxon>Tylenchina</taxon>
        <taxon>Panagrolaimomorpha</taxon>
        <taxon>Panagrolaimoidea</taxon>
        <taxon>Panagrolaimidae</taxon>
        <taxon>Panagrolaimus</taxon>
    </lineage>
</organism>
<evidence type="ECO:0000313" key="2">
    <source>
        <dbReference type="WBParaSite" id="ES5_v2.g24449.t1"/>
    </source>
</evidence>